<evidence type="ECO:0000256" key="2">
    <source>
        <dbReference type="ARBA" id="ARBA00023315"/>
    </source>
</evidence>
<feature type="domain" description="N-acetyltransferase" evidence="3">
    <location>
        <begin position="11"/>
        <end position="168"/>
    </location>
</feature>
<dbReference type="SUPFAM" id="SSF55729">
    <property type="entry name" value="Acyl-CoA N-acyltransferases (Nat)"/>
    <property type="match status" value="1"/>
</dbReference>
<keyword evidence="1" id="KW-0808">Transferase</keyword>
<dbReference type="GO" id="GO:0016747">
    <property type="term" value="F:acyltransferase activity, transferring groups other than amino-acyl groups"/>
    <property type="evidence" value="ECO:0007669"/>
    <property type="project" value="InterPro"/>
</dbReference>
<dbReference type="PROSITE" id="PS51186">
    <property type="entry name" value="GNAT"/>
    <property type="match status" value="1"/>
</dbReference>
<evidence type="ECO:0000313" key="4">
    <source>
        <dbReference type="EMBL" id="CDZ90452.1"/>
    </source>
</evidence>
<dbReference type="InterPro" id="IPR000182">
    <property type="entry name" value="GNAT_dom"/>
</dbReference>
<dbReference type="Pfam" id="PF13508">
    <property type="entry name" value="Acetyltransf_7"/>
    <property type="match status" value="1"/>
</dbReference>
<dbReference type="InterPro" id="IPR016181">
    <property type="entry name" value="Acyl_CoA_acyltransferase"/>
</dbReference>
<dbReference type="eggNOG" id="COG0456">
    <property type="taxonomic scope" value="Bacteria"/>
</dbReference>
<protein>
    <recommendedName>
        <fullName evidence="3">N-acetyltransferase domain-containing protein</fullName>
    </recommendedName>
</protein>
<evidence type="ECO:0000259" key="3">
    <source>
        <dbReference type="PROSITE" id="PS51186"/>
    </source>
</evidence>
<dbReference type="PANTHER" id="PTHR43877">
    <property type="entry name" value="AMINOALKYLPHOSPHONATE N-ACETYLTRANSFERASE-RELATED-RELATED"/>
    <property type="match status" value="1"/>
</dbReference>
<keyword evidence="2" id="KW-0012">Acyltransferase</keyword>
<name>A0A098BQF7_9NOCA</name>
<evidence type="ECO:0000313" key="5">
    <source>
        <dbReference type="Proteomes" id="UP000042997"/>
    </source>
</evidence>
<dbReference type="CDD" id="cd04301">
    <property type="entry name" value="NAT_SF"/>
    <property type="match status" value="1"/>
</dbReference>
<dbReference type="RefSeq" id="WP_230831725.1">
    <property type="nucleotide sequence ID" value="NZ_CP075340.1"/>
</dbReference>
<dbReference type="InterPro" id="IPR050832">
    <property type="entry name" value="Bact_Acetyltransf"/>
</dbReference>
<sequence length="182" mass="19609">MTDSGELSIGPLVRPADGSDDTAKVVADLVNSVYAVAEDGMWPEGATRTSATEIAELAGAGQLFVASLGDRIVGCVKVVQLDARTAEFGMLAADPEVRGAGIGRALVRFAESHAARLGNEIMQLEIIQPKDFEHPSKVFLSQWYPRMGYVPVRTEDPEVMYPELVPLLAVPCDVVVYHKRLG</sequence>
<organism evidence="4 5">
    <name type="scientific">Rhodococcus ruber</name>
    <dbReference type="NCBI Taxonomy" id="1830"/>
    <lineage>
        <taxon>Bacteria</taxon>
        <taxon>Bacillati</taxon>
        <taxon>Actinomycetota</taxon>
        <taxon>Actinomycetes</taxon>
        <taxon>Mycobacteriales</taxon>
        <taxon>Nocardiaceae</taxon>
        <taxon>Rhodococcus</taxon>
    </lineage>
</organism>
<dbReference type="PANTHER" id="PTHR43877:SF2">
    <property type="entry name" value="AMINOALKYLPHOSPHONATE N-ACETYLTRANSFERASE-RELATED"/>
    <property type="match status" value="1"/>
</dbReference>
<dbReference type="Proteomes" id="UP000042997">
    <property type="component" value="Unassembled WGS sequence"/>
</dbReference>
<reference evidence="4 5" key="1">
    <citation type="journal article" date="2014" name="Genome Announc.">
        <title>Draft Genome Sequence of Propane- and Butane-Oxidizing Actinobacterium Rhodococcus ruber IEGM 231.</title>
        <authorList>
            <person name="Ivshina I.B."/>
            <person name="Kuyukina M.S."/>
            <person name="Krivoruchko A.V."/>
            <person name="Barbe V."/>
            <person name="Fischer C."/>
        </authorList>
    </citation>
    <scope>NUCLEOTIDE SEQUENCE [LARGE SCALE GENOMIC DNA]</scope>
</reference>
<dbReference type="Gene3D" id="3.40.630.30">
    <property type="match status" value="1"/>
</dbReference>
<gene>
    <name evidence="4" type="ORF">RHRU231_710130</name>
</gene>
<evidence type="ECO:0000256" key="1">
    <source>
        <dbReference type="ARBA" id="ARBA00022679"/>
    </source>
</evidence>
<accession>A0A098BQF7</accession>
<dbReference type="EMBL" id="CCSD01000085">
    <property type="protein sequence ID" value="CDZ90452.1"/>
    <property type="molecule type" value="Genomic_DNA"/>
</dbReference>
<dbReference type="AlphaFoldDB" id="A0A098BQF7"/>
<proteinExistence type="predicted"/>